<keyword evidence="6" id="KW-0411">Iron-sulfur</keyword>
<organism evidence="8 9">
    <name type="scientific">Thermococcus sibiricus</name>
    <dbReference type="NCBI Taxonomy" id="172049"/>
    <lineage>
        <taxon>Archaea</taxon>
        <taxon>Methanobacteriati</taxon>
        <taxon>Methanobacteriota</taxon>
        <taxon>Thermococci</taxon>
        <taxon>Thermococcales</taxon>
        <taxon>Thermococcaceae</taxon>
        <taxon>Thermococcus</taxon>
    </lineage>
</organism>
<evidence type="ECO:0000256" key="1">
    <source>
        <dbReference type="ARBA" id="ARBA00001966"/>
    </source>
</evidence>
<dbReference type="SFLD" id="SFLDS00029">
    <property type="entry name" value="Radical_SAM"/>
    <property type="match status" value="1"/>
</dbReference>
<dbReference type="PATRIC" id="fig|172049.5.peg.1018"/>
<keyword evidence="4" id="KW-0479">Metal-binding</keyword>
<dbReference type="SUPFAM" id="SSF102114">
    <property type="entry name" value="Radical SAM enzymes"/>
    <property type="match status" value="1"/>
</dbReference>
<comment type="cofactor">
    <cofactor evidence="1">
        <name>[4Fe-4S] cluster</name>
        <dbReference type="ChEBI" id="CHEBI:49883"/>
    </cofactor>
</comment>
<evidence type="ECO:0000313" key="8">
    <source>
        <dbReference type="EMBL" id="KUK17138.1"/>
    </source>
</evidence>
<evidence type="ECO:0000256" key="4">
    <source>
        <dbReference type="ARBA" id="ARBA00022723"/>
    </source>
</evidence>
<keyword evidence="2" id="KW-0004">4Fe-4S</keyword>
<sequence length="356" mass="41178">MFGHNLLLGFPSRRNAEGYPPWYIQKPYTLLGLPNFGGDMIAFGPVPSRRLGRSLGVNNIPNKVCTYACVYCQIGRTLRMEIERRAFYDPELVFREVSAKVNEAIERGEEIDYITFVPDGEPTLDANLGKEIDLLRQLGIKLAILTNSSLIWRQDVREDLLKLDFVSLKVDAVSEALWRKIDRPHKSLSLGKILEGMLEFRKEFRGKLVTETMLIDNVEYDDEFERIGDFLRELKPDVVYIAIPTRPPAEPWVRPAREELINRAFQAFSRALGEDRVEYLIGYEGNAFAFTGNVEEDLLSITAVHPMREDAVKEFLRKANADWNIIEKLIRDNKLIELEYEGKKFYIRRLKSRETQ</sequence>
<evidence type="ECO:0000256" key="5">
    <source>
        <dbReference type="ARBA" id="ARBA00023004"/>
    </source>
</evidence>
<dbReference type="OMA" id="RRPCTIE"/>
<dbReference type="Pfam" id="PF04055">
    <property type="entry name" value="Radical_SAM"/>
    <property type="match status" value="1"/>
</dbReference>
<protein>
    <submittedName>
        <fullName evidence="8">Fe-S oxidoreductase, putative</fullName>
    </submittedName>
</protein>
<dbReference type="InterPro" id="IPR040084">
    <property type="entry name" value="GTPase_Obg"/>
</dbReference>
<dbReference type="Gene3D" id="3.20.20.70">
    <property type="entry name" value="Aldolase class I"/>
    <property type="match status" value="1"/>
</dbReference>
<dbReference type="InterPro" id="IPR058240">
    <property type="entry name" value="rSAM_sf"/>
</dbReference>
<gene>
    <name evidence="8" type="ORF">XD54_1559</name>
</gene>
<comment type="caution">
    <text evidence="8">The sequence shown here is derived from an EMBL/GenBank/DDBJ whole genome shotgun (WGS) entry which is preliminary data.</text>
</comment>
<dbReference type="EMBL" id="LGFD01000034">
    <property type="protein sequence ID" value="KUK17138.1"/>
    <property type="molecule type" value="Genomic_DNA"/>
</dbReference>
<dbReference type="InterPro" id="IPR006638">
    <property type="entry name" value="Elp3/MiaA/NifB-like_rSAM"/>
</dbReference>
<dbReference type="InterPro" id="IPR007197">
    <property type="entry name" value="rSAM"/>
</dbReference>
<feature type="domain" description="Radical SAM core" evidence="7">
    <location>
        <begin position="50"/>
        <end position="284"/>
    </location>
</feature>
<evidence type="ECO:0000256" key="6">
    <source>
        <dbReference type="ARBA" id="ARBA00023014"/>
    </source>
</evidence>
<name>A0A117L131_9EURY</name>
<dbReference type="AlphaFoldDB" id="A0A117L131"/>
<evidence type="ECO:0000313" key="9">
    <source>
        <dbReference type="Proteomes" id="UP000053911"/>
    </source>
</evidence>
<dbReference type="Proteomes" id="UP000053911">
    <property type="component" value="Unassembled WGS sequence"/>
</dbReference>
<evidence type="ECO:0000259" key="7">
    <source>
        <dbReference type="PROSITE" id="PS51918"/>
    </source>
</evidence>
<proteinExistence type="predicted"/>
<dbReference type="PROSITE" id="PS51918">
    <property type="entry name" value="RADICAL_SAM"/>
    <property type="match status" value="1"/>
</dbReference>
<keyword evidence="3" id="KW-0949">S-adenosyl-L-methionine</keyword>
<dbReference type="SFLD" id="SFLDG01083">
    <property type="entry name" value="Uncharacterised_Radical_SAM_Su"/>
    <property type="match status" value="1"/>
</dbReference>
<evidence type="ECO:0000256" key="3">
    <source>
        <dbReference type="ARBA" id="ARBA00022691"/>
    </source>
</evidence>
<keyword evidence="5" id="KW-0408">Iron</keyword>
<dbReference type="GO" id="GO:0051539">
    <property type="term" value="F:4 iron, 4 sulfur cluster binding"/>
    <property type="evidence" value="ECO:0007669"/>
    <property type="project" value="UniProtKB-KW"/>
</dbReference>
<dbReference type="PANTHER" id="PTHR43787:SF11">
    <property type="entry name" value="UPF0026 PROTEIN SLR1464"/>
    <property type="match status" value="1"/>
</dbReference>
<dbReference type="SMART" id="SM00729">
    <property type="entry name" value="Elp3"/>
    <property type="match status" value="1"/>
</dbReference>
<dbReference type="GO" id="GO:0046872">
    <property type="term" value="F:metal ion binding"/>
    <property type="evidence" value="ECO:0007669"/>
    <property type="project" value="UniProtKB-KW"/>
</dbReference>
<evidence type="ECO:0000256" key="2">
    <source>
        <dbReference type="ARBA" id="ARBA00022485"/>
    </source>
</evidence>
<dbReference type="CDD" id="cd01335">
    <property type="entry name" value="Radical_SAM"/>
    <property type="match status" value="1"/>
</dbReference>
<dbReference type="InterPro" id="IPR013785">
    <property type="entry name" value="Aldolase_TIM"/>
</dbReference>
<accession>A0A117L131</accession>
<dbReference type="GO" id="GO:0003824">
    <property type="term" value="F:catalytic activity"/>
    <property type="evidence" value="ECO:0007669"/>
    <property type="project" value="InterPro"/>
</dbReference>
<reference evidence="9" key="1">
    <citation type="journal article" date="2015" name="MBio">
        <title>Genome-Resolved Metagenomic Analysis Reveals Roles for Candidate Phyla and Other Microbial Community Members in Biogeochemical Transformations in Oil Reservoirs.</title>
        <authorList>
            <person name="Hu P."/>
            <person name="Tom L."/>
            <person name="Singh A."/>
            <person name="Thomas B.C."/>
            <person name="Baker B.J."/>
            <person name="Piceno Y.M."/>
            <person name="Andersen G.L."/>
            <person name="Banfield J.F."/>
        </authorList>
    </citation>
    <scope>NUCLEOTIDE SEQUENCE [LARGE SCALE GENOMIC DNA]</scope>
</reference>
<dbReference type="PANTHER" id="PTHR43787">
    <property type="entry name" value="FEMO COFACTOR BIOSYNTHESIS PROTEIN NIFB-RELATED"/>
    <property type="match status" value="1"/>
</dbReference>